<dbReference type="GO" id="GO:0035591">
    <property type="term" value="F:signaling adaptor activity"/>
    <property type="evidence" value="ECO:0007669"/>
    <property type="project" value="TreeGrafter"/>
</dbReference>
<dbReference type="SUPFAM" id="SSF52058">
    <property type="entry name" value="L domain-like"/>
    <property type="match status" value="1"/>
</dbReference>
<dbReference type="InterPro" id="IPR052574">
    <property type="entry name" value="CDIRP"/>
</dbReference>
<feature type="compositionally biased region" description="Basic and acidic residues" evidence="3">
    <location>
        <begin position="362"/>
        <end position="372"/>
    </location>
</feature>
<feature type="region of interest" description="Disordered" evidence="3">
    <location>
        <begin position="1"/>
        <end position="88"/>
    </location>
</feature>
<name>A0AAN6T821_9PEZI</name>
<dbReference type="InterPro" id="IPR001611">
    <property type="entry name" value="Leu-rich_rpt"/>
</dbReference>
<dbReference type="SMART" id="SM00369">
    <property type="entry name" value="LRR_TYP"/>
    <property type="match status" value="7"/>
</dbReference>
<keyword evidence="1" id="KW-0433">Leucine-rich repeat</keyword>
<feature type="compositionally biased region" description="Polar residues" evidence="3">
    <location>
        <begin position="905"/>
        <end position="928"/>
    </location>
</feature>
<evidence type="ECO:0000256" key="3">
    <source>
        <dbReference type="SAM" id="MobiDB-lite"/>
    </source>
</evidence>
<feature type="compositionally biased region" description="Low complexity" evidence="3">
    <location>
        <begin position="1026"/>
        <end position="1043"/>
    </location>
</feature>
<feature type="region of interest" description="Disordered" evidence="3">
    <location>
        <begin position="169"/>
        <end position="299"/>
    </location>
</feature>
<keyword evidence="5" id="KW-1185">Reference proteome</keyword>
<feature type="compositionally biased region" description="Basic and acidic residues" evidence="3">
    <location>
        <begin position="703"/>
        <end position="717"/>
    </location>
</feature>
<evidence type="ECO:0000256" key="1">
    <source>
        <dbReference type="ARBA" id="ARBA00022614"/>
    </source>
</evidence>
<feature type="compositionally biased region" description="Basic and acidic residues" evidence="3">
    <location>
        <begin position="622"/>
        <end position="633"/>
    </location>
</feature>
<dbReference type="SMART" id="SM00365">
    <property type="entry name" value="LRR_SD22"/>
    <property type="match status" value="4"/>
</dbReference>
<dbReference type="InterPro" id="IPR032675">
    <property type="entry name" value="LRR_dom_sf"/>
</dbReference>
<feature type="region of interest" description="Disordered" evidence="3">
    <location>
        <begin position="407"/>
        <end position="475"/>
    </location>
</feature>
<protein>
    <recommendedName>
        <fullName evidence="6">Septation initiation network scaffold protein cdc11</fullName>
    </recommendedName>
</protein>
<feature type="compositionally biased region" description="Polar residues" evidence="3">
    <location>
        <begin position="866"/>
        <end position="877"/>
    </location>
</feature>
<feature type="region of interest" description="Disordered" evidence="3">
    <location>
        <begin position="347"/>
        <end position="372"/>
    </location>
</feature>
<comment type="caution">
    <text evidence="4">The sequence shown here is derived from an EMBL/GenBank/DDBJ whole genome shotgun (WGS) entry which is preliminary data.</text>
</comment>
<reference evidence="4" key="1">
    <citation type="journal article" date="2023" name="Mol. Phylogenet. Evol.">
        <title>Genome-scale phylogeny and comparative genomics of the fungal order Sordariales.</title>
        <authorList>
            <person name="Hensen N."/>
            <person name="Bonometti L."/>
            <person name="Westerberg I."/>
            <person name="Brannstrom I.O."/>
            <person name="Guillou S."/>
            <person name="Cros-Aarteil S."/>
            <person name="Calhoun S."/>
            <person name="Haridas S."/>
            <person name="Kuo A."/>
            <person name="Mondo S."/>
            <person name="Pangilinan J."/>
            <person name="Riley R."/>
            <person name="LaButti K."/>
            <person name="Andreopoulos B."/>
            <person name="Lipzen A."/>
            <person name="Chen C."/>
            <person name="Yan M."/>
            <person name="Daum C."/>
            <person name="Ng V."/>
            <person name="Clum A."/>
            <person name="Steindorff A."/>
            <person name="Ohm R.A."/>
            <person name="Martin F."/>
            <person name="Silar P."/>
            <person name="Natvig D.O."/>
            <person name="Lalanne C."/>
            <person name="Gautier V."/>
            <person name="Ament-Velasquez S.L."/>
            <person name="Kruys A."/>
            <person name="Hutchinson M.I."/>
            <person name="Powell A.J."/>
            <person name="Barry K."/>
            <person name="Miller A.N."/>
            <person name="Grigoriev I.V."/>
            <person name="Debuchy R."/>
            <person name="Gladieux P."/>
            <person name="Hiltunen Thoren M."/>
            <person name="Johannesson H."/>
        </authorList>
    </citation>
    <scope>NUCLEOTIDE SEQUENCE</scope>
    <source>
        <strain evidence="4">CBS 508.74</strain>
    </source>
</reference>
<accession>A0AAN6T821</accession>
<feature type="region of interest" description="Disordered" evidence="3">
    <location>
        <begin position="1123"/>
        <end position="1198"/>
    </location>
</feature>
<dbReference type="GO" id="GO:0031028">
    <property type="term" value="P:septation initiation signaling"/>
    <property type="evidence" value="ECO:0007669"/>
    <property type="project" value="TreeGrafter"/>
</dbReference>
<dbReference type="InterPro" id="IPR003591">
    <property type="entry name" value="Leu-rich_rpt_typical-subtyp"/>
</dbReference>
<dbReference type="GO" id="GO:1902412">
    <property type="term" value="P:regulation of mitotic cytokinesis"/>
    <property type="evidence" value="ECO:0007669"/>
    <property type="project" value="TreeGrafter"/>
</dbReference>
<dbReference type="GeneID" id="89940164"/>
<feature type="compositionally biased region" description="Basic residues" evidence="3">
    <location>
        <begin position="1157"/>
        <end position="1167"/>
    </location>
</feature>
<feature type="compositionally biased region" description="Basic and acidic residues" evidence="3">
    <location>
        <begin position="1132"/>
        <end position="1142"/>
    </location>
</feature>
<evidence type="ECO:0000313" key="5">
    <source>
        <dbReference type="Proteomes" id="UP001302812"/>
    </source>
</evidence>
<dbReference type="PANTHER" id="PTHR47566">
    <property type="match status" value="1"/>
</dbReference>
<evidence type="ECO:0008006" key="6">
    <source>
        <dbReference type="Google" id="ProtNLM"/>
    </source>
</evidence>
<dbReference type="Proteomes" id="UP001302812">
    <property type="component" value="Unassembled WGS sequence"/>
</dbReference>
<sequence length="1852" mass="203355">MGHAWLDSLSEDWVSQPGSADASFTEPTTPATPAPRLRDPKQKIKAAASRIPRLSPRVKKPRLSIDANSSNILNERSANEKLTPTAARRTPSKLQQQLVASSSGGRDCHACRSASTATPESIVRRAYLHRKSLSASPCRGKGDTPEWKRRLVYNELSYGEQRDLFTSAGTGLENIFRPPLPAPEAAMDDKTSHQKKRPQFDDTLPSSPPPYPHNHENDHDPSTAEVYVDDSMQEPSQQLPRRAPTSMRYRRTEESANASMDSRSSMPPKDTGSRETATAEQSALSVGLAGESRKASGRSDLRYEDFSPILLERRQASNGKTIFGPAELPPDELRKRLERLQQNQRFLMGDTDEESMGGVSESHAKSRSLDTTKARERLGAFVNFQRGGRSDEGSFRNHALSSALNDTSELHPEESLQASTPKQFPTVRVERWDSYEETTTPARSPELPPVPNPSPEKRPVSSQNSTGSPLKLFQPYDTFTNQTLLRRMSQFEEELGDLSFSIAQEDGYDDRRQSAHLPRHRQPSAPANRFGAGELDGYEFNDEFSQSYDVSGLDGDKENRGPDGDSMQPSLPPIFELSYSSSLSEAEDLVVRRRRQKSVTSRSSRRPGRDIRASFPPTIGPGRRDTNGSEIKRPRTSPSKDPTPKRRRTLNRSDDDLLPAVDSIKSSHQELQSVLGGKRQDMRSSGQQELRPRTPTPSQRSSVQRDRPPLAEIEKTPSRSSRHSQAATALPVGASLDTNRKPSIRTEDFINEANKIMAMIRSKAGLPSGLASLEESDAEHGQPSPDLESSFQESTQEPFSRPPSREGRPPLRRQSTKQEDPELVERLKKYEEASDMGDIISSSVRSAAPPQEDIPVVGEQDVSRSAWGSNGSQTSLSDAEVISDPPNIRISRNPDWEEREFASGHNDSARSQGSTGLPTQSSGMSVPTGSSRGSSRGSEARKTIAPESVSHLIPDQVGSMVLDRQRNMWVKKKSLAKKSRESFVHSEASDDPFADIPDLSVDLTLEMQNLKLGTAKKEPSAQENLPRSASPASPSRPRSAASAQKLGPVAEATEQTIRSQHRNHNNLTQRPQTAPARSEEELVEHEIGINDGRVKDRRRLTISFSSPIASVIQDVAENGGVTAGDANLTGQAHEDQVADSSRRGRRIVSVHTESRSKSRGPLRHLSVRGHSLVARPVSRIDERDEEASPGQSSQEGVSGMELSIVGDLSVVGPDADAGQQASVSWMLATPARGRDCPAVDMDGAPIIGQYVGMLSLSPLSDFTVHRADESLPLEVSYVHDGHHLVTGNRSKDRSKRVMSLSIRELVEKLAEVEPFEPYWEDMQELDLRGKGLGALHTLDEFCGQLVSLDVSRNNIRNLGGVPASVRHLKATDNQLSSLTAWNHLMNLQYIDVSNNGIGSLAPFKNLVHLRSLKADNNRITSLDGIKFHRGLQILRVRGNLIETLDLDGATMDQLTELDLKDNRIQHVANLAQLTALNSLNLEGNQLETFSVEQPMSSLRYLHLNDNKLLSLDLKSLPHLRLLHADRNRLVRIAGFSRARKIDSLSLREQRGDAPLDLPHLLSRAYEVRKLYLSGNLLSSAGFDPPTDLLNLQLLEMANCGLTGLPDHVGLAMPNLRVLNLNMNALHVQDLTPLRCVPRLKRVSLAGNRLAEAAGLVEIFAGWRYLREVDVRDNPATQGFYAPPTIMRVVVPRAGKNNAEGEGQLDRDGDGIGGDAGGDGFALPDQDPDRDAGYCGRLDMHTRMRRRLWEAMVGARCGRVRKLDGLPLSLSLVQQQKGNGQDGSAGELEQAAEGLVGADKEDPVWLALKEKGLLLPPAPTGTSTNPAREGDGEVAVAVAANSSARWPAEDSFA</sequence>
<evidence type="ECO:0000256" key="2">
    <source>
        <dbReference type="ARBA" id="ARBA00022737"/>
    </source>
</evidence>
<feature type="compositionally biased region" description="Low complexity" evidence="3">
    <location>
        <begin position="25"/>
        <end position="35"/>
    </location>
</feature>
<organism evidence="4 5">
    <name type="scientific">Canariomyces notabilis</name>
    <dbReference type="NCBI Taxonomy" id="2074819"/>
    <lineage>
        <taxon>Eukaryota</taxon>
        <taxon>Fungi</taxon>
        <taxon>Dikarya</taxon>
        <taxon>Ascomycota</taxon>
        <taxon>Pezizomycotina</taxon>
        <taxon>Sordariomycetes</taxon>
        <taxon>Sordariomycetidae</taxon>
        <taxon>Sordariales</taxon>
        <taxon>Chaetomiaceae</taxon>
        <taxon>Canariomyces</taxon>
    </lineage>
</organism>
<evidence type="ECO:0000313" key="4">
    <source>
        <dbReference type="EMBL" id="KAK4108625.1"/>
    </source>
</evidence>
<dbReference type="Gene3D" id="3.80.10.10">
    <property type="entry name" value="Ribonuclease Inhibitor"/>
    <property type="match status" value="2"/>
</dbReference>
<feature type="region of interest" description="Disordered" evidence="3">
    <location>
        <begin position="506"/>
        <end position="745"/>
    </location>
</feature>
<feature type="region of interest" description="Disordered" evidence="3">
    <location>
        <begin position="1696"/>
        <end position="1727"/>
    </location>
</feature>
<dbReference type="Pfam" id="PF13855">
    <property type="entry name" value="LRR_8"/>
    <property type="match status" value="1"/>
</dbReference>
<feature type="compositionally biased region" description="Polar residues" evidence="3">
    <location>
        <begin position="274"/>
        <end position="284"/>
    </location>
</feature>
<dbReference type="EMBL" id="MU853361">
    <property type="protein sequence ID" value="KAK4108625.1"/>
    <property type="molecule type" value="Genomic_DNA"/>
</dbReference>
<feature type="compositionally biased region" description="Basic and acidic residues" evidence="3">
    <location>
        <begin position="554"/>
        <end position="563"/>
    </location>
</feature>
<feature type="region of interest" description="Disordered" evidence="3">
    <location>
        <begin position="1014"/>
        <end position="1084"/>
    </location>
</feature>
<reference evidence="4" key="2">
    <citation type="submission" date="2023-05" db="EMBL/GenBank/DDBJ databases">
        <authorList>
            <consortium name="Lawrence Berkeley National Laboratory"/>
            <person name="Steindorff A."/>
            <person name="Hensen N."/>
            <person name="Bonometti L."/>
            <person name="Westerberg I."/>
            <person name="Brannstrom I.O."/>
            <person name="Guillou S."/>
            <person name="Cros-Aarteil S."/>
            <person name="Calhoun S."/>
            <person name="Haridas S."/>
            <person name="Kuo A."/>
            <person name="Mondo S."/>
            <person name="Pangilinan J."/>
            <person name="Riley R."/>
            <person name="Labutti K."/>
            <person name="Andreopoulos B."/>
            <person name="Lipzen A."/>
            <person name="Chen C."/>
            <person name="Yanf M."/>
            <person name="Daum C."/>
            <person name="Ng V."/>
            <person name="Clum A."/>
            <person name="Ohm R."/>
            <person name="Martin F."/>
            <person name="Silar P."/>
            <person name="Natvig D."/>
            <person name="Lalanne C."/>
            <person name="Gautier V."/>
            <person name="Ament-Velasquez S.L."/>
            <person name="Kruys A."/>
            <person name="Hutchinson M.I."/>
            <person name="Powell A.J."/>
            <person name="Barry K."/>
            <person name="Miller A.N."/>
            <person name="Grigoriev I.V."/>
            <person name="Debuchy R."/>
            <person name="Gladieux P."/>
            <person name="Thoren M.H."/>
            <person name="Johannesson H."/>
        </authorList>
    </citation>
    <scope>NUCLEOTIDE SEQUENCE</scope>
    <source>
        <strain evidence="4">CBS 508.74</strain>
    </source>
</reference>
<dbReference type="RefSeq" id="XP_064666195.1">
    <property type="nucleotide sequence ID" value="XM_064816039.1"/>
</dbReference>
<dbReference type="GO" id="GO:0061499">
    <property type="term" value="C:outer plaque of mitotic spindle pole body"/>
    <property type="evidence" value="ECO:0007669"/>
    <property type="project" value="TreeGrafter"/>
</dbReference>
<feature type="region of interest" description="Disordered" evidence="3">
    <location>
        <begin position="768"/>
        <end position="996"/>
    </location>
</feature>
<dbReference type="PROSITE" id="PS51450">
    <property type="entry name" value="LRR"/>
    <property type="match status" value="4"/>
</dbReference>
<feature type="compositionally biased region" description="Basic and acidic residues" evidence="3">
    <location>
        <begin position="213"/>
        <end position="222"/>
    </location>
</feature>
<keyword evidence="2" id="KW-0677">Repeat</keyword>
<dbReference type="PANTHER" id="PTHR47566:SF1">
    <property type="entry name" value="PROTEIN NUD1"/>
    <property type="match status" value="1"/>
</dbReference>
<feature type="compositionally biased region" description="Polar residues" evidence="3">
    <location>
        <begin position="66"/>
        <end position="82"/>
    </location>
</feature>
<feature type="compositionally biased region" description="Polar residues" evidence="3">
    <location>
        <begin position="255"/>
        <end position="265"/>
    </location>
</feature>
<feature type="compositionally biased region" description="Polar residues" evidence="3">
    <location>
        <begin position="787"/>
        <end position="798"/>
    </location>
</feature>
<proteinExistence type="predicted"/>
<feature type="compositionally biased region" description="Basic and acidic residues" evidence="3">
    <location>
        <begin position="892"/>
        <end position="902"/>
    </location>
</feature>
<gene>
    <name evidence="4" type="ORF">N656DRAFT_783846</name>
</gene>
<feature type="compositionally biased region" description="Basic and acidic residues" evidence="3">
    <location>
        <begin position="978"/>
        <end position="988"/>
    </location>
</feature>
<feature type="compositionally biased region" description="Basic and acidic residues" evidence="3">
    <location>
        <begin position="816"/>
        <end position="832"/>
    </location>
</feature>
<feature type="compositionally biased region" description="Gly residues" evidence="3">
    <location>
        <begin position="1710"/>
        <end position="1719"/>
    </location>
</feature>